<accession>A0A0G0CAR6</accession>
<name>A0A0G0CAR6_9BACT</name>
<dbReference type="AlphaFoldDB" id="A0A0G0CAR6"/>
<reference evidence="2 3" key="1">
    <citation type="journal article" date="2015" name="Nature">
        <title>rRNA introns, odd ribosomes, and small enigmatic genomes across a large radiation of phyla.</title>
        <authorList>
            <person name="Brown C.T."/>
            <person name="Hug L.A."/>
            <person name="Thomas B.C."/>
            <person name="Sharon I."/>
            <person name="Castelle C.J."/>
            <person name="Singh A."/>
            <person name="Wilkins M.J."/>
            <person name="Williams K.H."/>
            <person name="Banfield J.F."/>
        </authorList>
    </citation>
    <scope>NUCLEOTIDE SEQUENCE [LARGE SCALE GENOMIC DNA]</scope>
</reference>
<keyword evidence="1" id="KW-1133">Transmembrane helix</keyword>
<sequence>MENNRWDILILFLLFLGIPLICYTFYSGNNGNLYGYYLTGFYLPIILGISLIVARFWKLTIFLIVIFLFFNLKQTTYKFNNPDQINFSNQLKAVEWIKNDGGNEKFNIDVYVPPVIPYSYEYLFKWMDIKQDENKVSLLYTLYEIDSPHPERLVVWLERQKRIGKVMEKVQFGGITVERRERILYE</sequence>
<gene>
    <name evidence="2" type="ORF">UR38_C0001G0071</name>
</gene>
<evidence type="ECO:0000313" key="2">
    <source>
        <dbReference type="EMBL" id="KKP48275.1"/>
    </source>
</evidence>
<evidence type="ECO:0000256" key="1">
    <source>
        <dbReference type="SAM" id="Phobius"/>
    </source>
</evidence>
<keyword evidence="1" id="KW-0812">Transmembrane</keyword>
<organism evidence="2 3">
    <name type="scientific">Candidatus Woesebacteria bacterium GW2011_GWA2_33_28</name>
    <dbReference type="NCBI Taxonomy" id="1618561"/>
    <lineage>
        <taxon>Bacteria</taxon>
        <taxon>Candidatus Woeseibacteriota</taxon>
    </lineage>
</organism>
<feature type="transmembrane region" description="Helical" evidence="1">
    <location>
        <begin position="41"/>
        <end position="70"/>
    </location>
</feature>
<dbReference type="EMBL" id="LBOZ01000001">
    <property type="protein sequence ID" value="KKP48275.1"/>
    <property type="molecule type" value="Genomic_DNA"/>
</dbReference>
<protein>
    <submittedName>
        <fullName evidence="2">Uncharacterized protein</fullName>
    </submittedName>
</protein>
<comment type="caution">
    <text evidence="2">The sequence shown here is derived from an EMBL/GenBank/DDBJ whole genome shotgun (WGS) entry which is preliminary data.</text>
</comment>
<keyword evidence="1" id="KW-0472">Membrane</keyword>
<proteinExistence type="predicted"/>
<dbReference type="Proteomes" id="UP000033995">
    <property type="component" value="Unassembled WGS sequence"/>
</dbReference>
<evidence type="ECO:0000313" key="3">
    <source>
        <dbReference type="Proteomes" id="UP000033995"/>
    </source>
</evidence>
<feature type="transmembrane region" description="Helical" evidence="1">
    <location>
        <begin position="7"/>
        <end position="26"/>
    </location>
</feature>